<evidence type="ECO:0000313" key="2">
    <source>
        <dbReference type="EMBL" id="KAK8965497.1"/>
    </source>
</evidence>
<gene>
    <name evidence="2" type="ORF">KSP40_PGU020790</name>
</gene>
<evidence type="ECO:0000313" key="3">
    <source>
        <dbReference type="Proteomes" id="UP001412067"/>
    </source>
</evidence>
<sequence length="156" mass="17229">MAGIFSRFSSRSRHRRTQSTADATQRPQNLEVAIPTSISTSHGYEVAVEFKTVECPIEPHNYDQPVRCPMPEQSILNDGTIWKERMTSVSTKMRAELPVVKEGSQLSLEAAAAPKPPRPRPRRAILPSVSAPEGNLIALLDEYNATKDHYNAGSST</sequence>
<feature type="region of interest" description="Disordered" evidence="1">
    <location>
        <begin position="107"/>
        <end position="128"/>
    </location>
</feature>
<dbReference type="EMBL" id="JBBWWR010000006">
    <property type="protein sequence ID" value="KAK8965497.1"/>
    <property type="molecule type" value="Genomic_DNA"/>
</dbReference>
<dbReference type="Proteomes" id="UP001412067">
    <property type="component" value="Unassembled WGS sequence"/>
</dbReference>
<accession>A0ABR2MNN6</accession>
<protein>
    <submittedName>
        <fullName evidence="2">Uncharacterized protein</fullName>
    </submittedName>
</protein>
<proteinExistence type="predicted"/>
<keyword evidence="3" id="KW-1185">Reference proteome</keyword>
<comment type="caution">
    <text evidence="2">The sequence shown here is derived from an EMBL/GenBank/DDBJ whole genome shotgun (WGS) entry which is preliminary data.</text>
</comment>
<dbReference type="PANTHER" id="PTHR34196">
    <property type="entry name" value="OS02G0697700 PROTEIN"/>
    <property type="match status" value="1"/>
</dbReference>
<reference evidence="2 3" key="1">
    <citation type="journal article" date="2022" name="Nat. Plants">
        <title>Genomes of leafy and leafless Platanthera orchids illuminate the evolution of mycoheterotrophy.</title>
        <authorList>
            <person name="Li M.H."/>
            <person name="Liu K.W."/>
            <person name="Li Z."/>
            <person name="Lu H.C."/>
            <person name="Ye Q.L."/>
            <person name="Zhang D."/>
            <person name="Wang J.Y."/>
            <person name="Li Y.F."/>
            <person name="Zhong Z.M."/>
            <person name="Liu X."/>
            <person name="Yu X."/>
            <person name="Liu D.K."/>
            <person name="Tu X.D."/>
            <person name="Liu B."/>
            <person name="Hao Y."/>
            <person name="Liao X.Y."/>
            <person name="Jiang Y.T."/>
            <person name="Sun W.H."/>
            <person name="Chen J."/>
            <person name="Chen Y.Q."/>
            <person name="Ai Y."/>
            <person name="Zhai J.W."/>
            <person name="Wu S.S."/>
            <person name="Zhou Z."/>
            <person name="Hsiao Y.Y."/>
            <person name="Wu W.L."/>
            <person name="Chen Y.Y."/>
            <person name="Lin Y.F."/>
            <person name="Hsu J.L."/>
            <person name="Li C.Y."/>
            <person name="Wang Z.W."/>
            <person name="Zhao X."/>
            <person name="Zhong W.Y."/>
            <person name="Ma X.K."/>
            <person name="Ma L."/>
            <person name="Huang J."/>
            <person name="Chen G.Z."/>
            <person name="Huang M.Z."/>
            <person name="Huang L."/>
            <person name="Peng D.H."/>
            <person name="Luo Y.B."/>
            <person name="Zou S.Q."/>
            <person name="Chen S.P."/>
            <person name="Lan S."/>
            <person name="Tsai W.C."/>
            <person name="Van de Peer Y."/>
            <person name="Liu Z.J."/>
        </authorList>
    </citation>
    <scope>NUCLEOTIDE SEQUENCE [LARGE SCALE GENOMIC DNA]</scope>
    <source>
        <strain evidence="2">Lor288</strain>
    </source>
</reference>
<name>A0ABR2MNN6_9ASPA</name>
<organism evidence="2 3">
    <name type="scientific">Platanthera guangdongensis</name>
    <dbReference type="NCBI Taxonomy" id="2320717"/>
    <lineage>
        <taxon>Eukaryota</taxon>
        <taxon>Viridiplantae</taxon>
        <taxon>Streptophyta</taxon>
        <taxon>Embryophyta</taxon>
        <taxon>Tracheophyta</taxon>
        <taxon>Spermatophyta</taxon>
        <taxon>Magnoliopsida</taxon>
        <taxon>Liliopsida</taxon>
        <taxon>Asparagales</taxon>
        <taxon>Orchidaceae</taxon>
        <taxon>Orchidoideae</taxon>
        <taxon>Orchideae</taxon>
        <taxon>Orchidinae</taxon>
        <taxon>Platanthera</taxon>
    </lineage>
</organism>
<dbReference type="PANTHER" id="PTHR34196:SF2">
    <property type="entry name" value="OS02G0697700 PROTEIN"/>
    <property type="match status" value="1"/>
</dbReference>
<evidence type="ECO:0000256" key="1">
    <source>
        <dbReference type="SAM" id="MobiDB-lite"/>
    </source>
</evidence>
<feature type="region of interest" description="Disordered" evidence="1">
    <location>
        <begin position="1"/>
        <end position="27"/>
    </location>
</feature>